<dbReference type="FunFam" id="3.20.20.70:FF:000424">
    <property type="entry name" value="Inosine-5'-monophosphate dehydrogenase 2"/>
    <property type="match status" value="1"/>
</dbReference>
<dbReference type="Pfam" id="PF00478">
    <property type="entry name" value="IMPDH"/>
    <property type="match status" value="1"/>
</dbReference>
<protein>
    <recommendedName>
        <fullName evidence="9">IMP dehydrogenase/GMP reductase domain-containing protein</fullName>
    </recommendedName>
</protein>
<dbReference type="GO" id="GO:0003938">
    <property type="term" value="F:IMP dehydrogenase activity"/>
    <property type="evidence" value="ECO:0007669"/>
    <property type="project" value="UniProtKB-EC"/>
</dbReference>
<dbReference type="AlphaFoldDB" id="A0A1F6CS98"/>
<comment type="catalytic activity">
    <reaction evidence="8">
        <text>IMP + NAD(+) + H2O = XMP + NADH + H(+)</text>
        <dbReference type="Rhea" id="RHEA:11708"/>
        <dbReference type="ChEBI" id="CHEBI:15377"/>
        <dbReference type="ChEBI" id="CHEBI:15378"/>
        <dbReference type="ChEBI" id="CHEBI:57464"/>
        <dbReference type="ChEBI" id="CHEBI:57540"/>
        <dbReference type="ChEBI" id="CHEBI:57945"/>
        <dbReference type="ChEBI" id="CHEBI:58053"/>
        <dbReference type="EC" id="1.1.1.205"/>
    </reaction>
</comment>
<evidence type="ECO:0000313" key="11">
    <source>
        <dbReference type="Proteomes" id="UP000176445"/>
    </source>
</evidence>
<dbReference type="EMBL" id="MFKW01000006">
    <property type="protein sequence ID" value="OGG52024.1"/>
    <property type="molecule type" value="Genomic_DNA"/>
</dbReference>
<dbReference type="CDD" id="cd00381">
    <property type="entry name" value="IMPDH"/>
    <property type="match status" value="1"/>
</dbReference>
<dbReference type="SUPFAM" id="SSF51412">
    <property type="entry name" value="Inosine monophosphate dehydrogenase (IMPDH)"/>
    <property type="match status" value="1"/>
</dbReference>
<dbReference type="PROSITE" id="PS00487">
    <property type="entry name" value="IMP_DH_GMP_RED"/>
    <property type="match status" value="1"/>
</dbReference>
<keyword evidence="4" id="KW-0658">Purine biosynthesis</keyword>
<dbReference type="InterPro" id="IPR001093">
    <property type="entry name" value="IMP_DH_GMPRt"/>
</dbReference>
<dbReference type="Proteomes" id="UP000176445">
    <property type="component" value="Unassembled WGS sequence"/>
</dbReference>
<evidence type="ECO:0000256" key="3">
    <source>
        <dbReference type="ARBA" id="ARBA00022749"/>
    </source>
</evidence>
<dbReference type="PANTHER" id="PTHR11911:SF111">
    <property type="entry name" value="INOSINE-5'-MONOPHOSPHATE DEHYDROGENASE"/>
    <property type="match status" value="1"/>
</dbReference>
<evidence type="ECO:0000313" key="10">
    <source>
        <dbReference type="EMBL" id="OGG52024.1"/>
    </source>
</evidence>
<gene>
    <name evidence="10" type="ORF">A2704_00565</name>
</gene>
<dbReference type="InterPro" id="IPR015875">
    <property type="entry name" value="IMP_DH/GMP_Rdtase_CS"/>
</dbReference>
<reference evidence="10 11" key="1">
    <citation type="journal article" date="2016" name="Nat. Commun.">
        <title>Thousands of microbial genomes shed light on interconnected biogeochemical processes in an aquifer system.</title>
        <authorList>
            <person name="Anantharaman K."/>
            <person name="Brown C.T."/>
            <person name="Hug L.A."/>
            <person name="Sharon I."/>
            <person name="Castelle C.J."/>
            <person name="Probst A.J."/>
            <person name="Thomas B.C."/>
            <person name="Singh A."/>
            <person name="Wilkins M.J."/>
            <person name="Karaoz U."/>
            <person name="Brodie E.L."/>
            <person name="Williams K.H."/>
            <person name="Hubbard S.S."/>
            <person name="Banfield J.F."/>
        </authorList>
    </citation>
    <scope>NUCLEOTIDE SEQUENCE [LARGE SCALE GENOMIC DNA]</scope>
</reference>
<evidence type="ECO:0000259" key="9">
    <source>
        <dbReference type="Pfam" id="PF00478"/>
    </source>
</evidence>
<evidence type="ECO:0000256" key="4">
    <source>
        <dbReference type="ARBA" id="ARBA00022755"/>
    </source>
</evidence>
<evidence type="ECO:0000256" key="2">
    <source>
        <dbReference type="ARBA" id="ARBA00005502"/>
    </source>
</evidence>
<evidence type="ECO:0000256" key="8">
    <source>
        <dbReference type="ARBA" id="ARBA00048028"/>
    </source>
</evidence>
<comment type="cofactor">
    <cofactor evidence="1">
        <name>K(+)</name>
        <dbReference type="ChEBI" id="CHEBI:29103"/>
    </cofactor>
</comment>
<proteinExistence type="inferred from homology"/>
<sequence length="358" mass="36569">MAVKILKEGFTFDDVLIRPGASEMEPAEASLKTVIAGIPLSVPFLSAAMDRVTDARMAIALGSLGGLGVLHRNCSVEEQAKMVREVKKAGVPVAAACGPFAADRAKALDEAGCDAIVIDCAHGHNLNVVASARKIKKSLKRAKMIFGNIATGEAAKAVCAFVDAVKVGVGPGSICTTRLISGVGVPQLSAVLDVVSVARKYKVPVIADGGIRTSGDIAKALAAGASAVMLGNLFAGTDESPGRIVDAEGKSAQGGSSSGGKFKEYRGMGSEAVIKSASGAERYFTHGRKAVPEGVEALVPYKGPVGEIIATLASGVQVGMGYVGARTISEFEKKAQFIRITHAAIAEGKPHSLAGITG</sequence>
<feature type="domain" description="IMP dehydrogenase/GMP reductase" evidence="9">
    <location>
        <begin position="9"/>
        <end position="351"/>
    </location>
</feature>
<evidence type="ECO:0000256" key="5">
    <source>
        <dbReference type="ARBA" id="ARBA00022958"/>
    </source>
</evidence>
<evidence type="ECO:0000256" key="7">
    <source>
        <dbReference type="ARBA" id="ARBA00023027"/>
    </source>
</evidence>
<name>A0A1F6CS98_9BACT</name>
<dbReference type="GO" id="GO:0006183">
    <property type="term" value="P:GTP biosynthetic process"/>
    <property type="evidence" value="ECO:0007669"/>
    <property type="project" value="TreeGrafter"/>
</dbReference>
<dbReference type="InterPro" id="IPR013785">
    <property type="entry name" value="Aldolase_TIM"/>
</dbReference>
<accession>A0A1F6CS98</accession>
<organism evidence="10 11">
    <name type="scientific">Candidatus Kaiserbacteria bacterium RIFCSPHIGHO2_01_FULL_54_36b</name>
    <dbReference type="NCBI Taxonomy" id="1798483"/>
    <lineage>
        <taxon>Bacteria</taxon>
        <taxon>Candidatus Kaiseribacteriota</taxon>
    </lineage>
</organism>
<comment type="similarity">
    <text evidence="2">Belongs to the IMPDH/GMPR family.</text>
</comment>
<dbReference type="GO" id="GO:0006177">
    <property type="term" value="P:GMP biosynthetic process"/>
    <property type="evidence" value="ECO:0007669"/>
    <property type="project" value="UniProtKB-KW"/>
</dbReference>
<keyword evidence="7" id="KW-0520">NAD</keyword>
<evidence type="ECO:0000256" key="6">
    <source>
        <dbReference type="ARBA" id="ARBA00023002"/>
    </source>
</evidence>
<keyword evidence="6" id="KW-0560">Oxidoreductase</keyword>
<dbReference type="SMART" id="SM01240">
    <property type="entry name" value="IMPDH"/>
    <property type="match status" value="1"/>
</dbReference>
<dbReference type="PANTHER" id="PTHR11911">
    <property type="entry name" value="INOSINE-5-MONOPHOSPHATE DEHYDROGENASE RELATED"/>
    <property type="match status" value="1"/>
</dbReference>
<dbReference type="InterPro" id="IPR005990">
    <property type="entry name" value="IMP_DH"/>
</dbReference>
<evidence type="ECO:0000256" key="1">
    <source>
        <dbReference type="ARBA" id="ARBA00001958"/>
    </source>
</evidence>
<comment type="caution">
    <text evidence="10">The sequence shown here is derived from an EMBL/GenBank/DDBJ whole genome shotgun (WGS) entry which is preliminary data.</text>
</comment>
<keyword evidence="5" id="KW-0630">Potassium</keyword>
<dbReference type="Gene3D" id="3.20.20.70">
    <property type="entry name" value="Aldolase class I"/>
    <property type="match status" value="1"/>
</dbReference>
<keyword evidence="3" id="KW-0332">GMP biosynthesis</keyword>